<evidence type="ECO:0000256" key="3">
    <source>
        <dbReference type="ARBA" id="ARBA00022448"/>
    </source>
</evidence>
<feature type="transmembrane region" description="Helical" evidence="8">
    <location>
        <begin position="314"/>
        <end position="337"/>
    </location>
</feature>
<evidence type="ECO:0000256" key="4">
    <source>
        <dbReference type="ARBA" id="ARBA00022475"/>
    </source>
</evidence>
<dbReference type="KEGG" id="clz:BIU88_04525"/>
<feature type="transmembrane region" description="Helical" evidence="8">
    <location>
        <begin position="174"/>
        <end position="197"/>
    </location>
</feature>
<dbReference type="Proteomes" id="UP000095185">
    <property type="component" value="Chromosome"/>
</dbReference>
<dbReference type="InterPro" id="IPR004680">
    <property type="entry name" value="Cit_transptr-like_dom"/>
</dbReference>
<dbReference type="InterPro" id="IPR000802">
    <property type="entry name" value="Arsenical_pump_ArsB"/>
</dbReference>
<dbReference type="AlphaFoldDB" id="A0A1D8D787"/>
<name>A0A1D8D787_CHLLM</name>
<dbReference type="PRINTS" id="PR00758">
    <property type="entry name" value="ARSENICPUMP"/>
</dbReference>
<keyword evidence="6 8" id="KW-1133">Transmembrane helix</keyword>
<evidence type="ECO:0000313" key="10">
    <source>
        <dbReference type="EMBL" id="AOS83469.1"/>
    </source>
</evidence>
<evidence type="ECO:0000256" key="6">
    <source>
        <dbReference type="ARBA" id="ARBA00022989"/>
    </source>
</evidence>
<evidence type="ECO:0000259" key="9">
    <source>
        <dbReference type="Pfam" id="PF03600"/>
    </source>
</evidence>
<keyword evidence="5 8" id="KW-0812">Transmembrane</keyword>
<feature type="transmembrane region" description="Helical" evidence="8">
    <location>
        <begin position="247"/>
        <end position="265"/>
    </location>
</feature>
<organism evidence="10 11">
    <name type="scientific">Chlorobaculum limnaeum</name>
    <dbReference type="NCBI Taxonomy" id="274537"/>
    <lineage>
        <taxon>Bacteria</taxon>
        <taxon>Pseudomonadati</taxon>
        <taxon>Chlorobiota</taxon>
        <taxon>Chlorobiia</taxon>
        <taxon>Chlorobiales</taxon>
        <taxon>Chlorobiaceae</taxon>
        <taxon>Chlorobaculum</taxon>
    </lineage>
</organism>
<evidence type="ECO:0000256" key="7">
    <source>
        <dbReference type="ARBA" id="ARBA00023136"/>
    </source>
</evidence>
<feature type="domain" description="Citrate transporter-like" evidence="9">
    <location>
        <begin position="20"/>
        <end position="342"/>
    </location>
</feature>
<dbReference type="EMBL" id="CP017305">
    <property type="protein sequence ID" value="AOS83469.1"/>
    <property type="molecule type" value="Genomic_DNA"/>
</dbReference>
<dbReference type="PANTHER" id="PTHR43302:SF5">
    <property type="entry name" value="TRANSPORTER ARSB-RELATED"/>
    <property type="match status" value="1"/>
</dbReference>
<evidence type="ECO:0000256" key="1">
    <source>
        <dbReference type="ARBA" id="ARBA00004651"/>
    </source>
</evidence>
<reference evidence="10" key="1">
    <citation type="submission" date="2016-09" db="EMBL/GenBank/DDBJ databases">
        <title>Genome sequence of Chlorobaculum limnaeum.</title>
        <authorList>
            <person name="Liu Z."/>
            <person name="Tank M."/>
            <person name="Bryant D.A."/>
        </authorList>
    </citation>
    <scope>NUCLEOTIDE SEQUENCE [LARGE SCALE GENOMIC DNA]</scope>
    <source>
        <strain evidence="10">DSM 1677</strain>
    </source>
</reference>
<dbReference type="PANTHER" id="PTHR43302">
    <property type="entry name" value="TRANSPORTER ARSB-RELATED"/>
    <property type="match status" value="1"/>
</dbReference>
<keyword evidence="7 8" id="KW-0472">Membrane</keyword>
<dbReference type="GO" id="GO:0005886">
    <property type="term" value="C:plasma membrane"/>
    <property type="evidence" value="ECO:0007669"/>
    <property type="project" value="UniProtKB-SubCell"/>
</dbReference>
<protein>
    <submittedName>
        <fullName evidence="10">Anion transporter</fullName>
    </submittedName>
</protein>
<dbReference type="RefSeq" id="WP_069809187.1">
    <property type="nucleotide sequence ID" value="NZ_CP017305.1"/>
</dbReference>
<keyword evidence="11" id="KW-1185">Reference proteome</keyword>
<evidence type="ECO:0000256" key="8">
    <source>
        <dbReference type="SAM" id="Phobius"/>
    </source>
</evidence>
<evidence type="ECO:0000313" key="11">
    <source>
        <dbReference type="Proteomes" id="UP000095185"/>
    </source>
</evidence>
<feature type="transmembrane region" description="Helical" evidence="8">
    <location>
        <begin position="97"/>
        <end position="124"/>
    </location>
</feature>
<sequence length="414" mass="44141">MNIPLIVLLLVFVAIAVRQVTPARLPVWQIMLAGAAAVVATGQIEPAVALRAIDPEIMAFLFWMFLLDRALETSGYLEQLACDLFSRASTTSGLLFLVVSGCGLFSALLMNDTIAIVGTPVMLLLARQHGIHAKPLLLALAFSVTTGSVMSPIGNPQNLLIALDALPASAFAAFGRYLVIPTILSLAATFLILKLFFREHFAGQELVHEKAELRDPKMAAVAKWSLLLLLALTVIKIVMTAAGKGEALPICWIAAGAGLPVLLLSPGRARLVRTLDWPTLLFFAAMFVLMESVWNTGFFQHAFAAAGIDLFDTGTILVVSIFLSQLISNVPLVALFLPLLHGPEVPVKLLMALAAGSTIAGNLLIFGAASNVIILQSAESRCEHSLGFLEFAIPGAIITAVQTAIYGLFLLLLP</sequence>
<feature type="transmembrane region" description="Helical" evidence="8">
    <location>
        <begin position="277"/>
        <end position="294"/>
    </location>
</feature>
<feature type="transmembrane region" description="Helical" evidence="8">
    <location>
        <begin position="136"/>
        <end position="154"/>
    </location>
</feature>
<keyword evidence="3" id="KW-0813">Transport</keyword>
<feature type="transmembrane region" description="Helical" evidence="8">
    <location>
        <begin position="218"/>
        <end position="241"/>
    </location>
</feature>
<evidence type="ECO:0000256" key="2">
    <source>
        <dbReference type="ARBA" id="ARBA00009843"/>
    </source>
</evidence>
<dbReference type="Pfam" id="PF03600">
    <property type="entry name" value="CitMHS"/>
    <property type="match status" value="1"/>
</dbReference>
<feature type="transmembrane region" description="Helical" evidence="8">
    <location>
        <begin position="386"/>
        <end position="413"/>
    </location>
</feature>
<dbReference type="OrthoDB" id="9765532at2"/>
<feature type="transmembrane region" description="Helical" evidence="8">
    <location>
        <begin position="349"/>
        <end position="374"/>
    </location>
</feature>
<evidence type="ECO:0000256" key="5">
    <source>
        <dbReference type="ARBA" id="ARBA00022692"/>
    </source>
</evidence>
<proteinExistence type="inferred from homology"/>
<dbReference type="GO" id="GO:0015105">
    <property type="term" value="F:arsenite transmembrane transporter activity"/>
    <property type="evidence" value="ECO:0007669"/>
    <property type="project" value="InterPro"/>
</dbReference>
<comment type="similarity">
    <text evidence="2">Belongs to the CitM (TC 2.A.11) transporter family.</text>
</comment>
<keyword evidence="4" id="KW-1003">Cell membrane</keyword>
<gene>
    <name evidence="10" type="ORF">BIU88_04525</name>
</gene>
<comment type="subcellular location">
    <subcellularLocation>
        <location evidence="1">Cell membrane</location>
        <topology evidence="1">Multi-pass membrane protein</topology>
    </subcellularLocation>
</comment>
<accession>A0A1D8D787</accession>